<dbReference type="EMBL" id="CP032405">
    <property type="protein sequence ID" value="QRF50026.1"/>
    <property type="molecule type" value="Genomic_DNA"/>
</dbReference>
<dbReference type="RefSeq" id="WP_203017381.1">
    <property type="nucleotide sequence ID" value="NZ_CP032405.1"/>
</dbReference>
<dbReference type="Proteomes" id="UP000596351">
    <property type="component" value="Chromosome"/>
</dbReference>
<dbReference type="InterPro" id="IPR012441">
    <property type="entry name" value="DUF1643"/>
</dbReference>
<evidence type="ECO:0000313" key="2">
    <source>
        <dbReference type="Proteomes" id="UP000596351"/>
    </source>
</evidence>
<organism evidence="1 2">
    <name type="scientific">Rhizobium rosettiformans</name>
    <dbReference type="NCBI Taxonomy" id="1368430"/>
    <lineage>
        <taxon>Bacteria</taxon>
        <taxon>Pseudomonadati</taxon>
        <taxon>Pseudomonadota</taxon>
        <taxon>Alphaproteobacteria</taxon>
        <taxon>Hyphomicrobiales</taxon>
        <taxon>Rhizobiaceae</taxon>
        <taxon>Rhizobium/Agrobacterium group</taxon>
        <taxon>Rhizobium</taxon>
    </lineage>
</organism>
<name>A0ABX7ERT5_9HYPH</name>
<protein>
    <submittedName>
        <fullName evidence="1">DUF1643 domain-containing protein</fullName>
    </submittedName>
</protein>
<dbReference type="Pfam" id="PF07799">
    <property type="entry name" value="DUF1643"/>
    <property type="match status" value="1"/>
</dbReference>
<sequence length="181" mass="20355">MADLFGPEARWTAILSLCETYRYELERIWDGSKPILVVCMLNPSRADAKVNDQTVLALTHFATLWGYGGIRIVNLYAFRASQPKEMFRQVEGVRSGPDNSKHLQAAIEFSKTQGGRMLVAWGCGGELDGLDKWFANRAVSQGVTLICLGRTKDGHPKHPMARGQHRIPRDQQPIVYLEAWN</sequence>
<reference evidence="1 2" key="1">
    <citation type="submission" date="2018-09" db="EMBL/GenBank/DDBJ databases">
        <title>Rhizobium sp. MAE2-X.</title>
        <authorList>
            <person name="Lee Y."/>
            <person name="Jeon C.O."/>
        </authorList>
    </citation>
    <scope>NUCLEOTIDE SEQUENCE [LARGE SCALE GENOMIC DNA]</scope>
    <source>
        <strain evidence="1 2">MAE2-X</strain>
    </source>
</reference>
<accession>A0ABX7ERT5</accession>
<proteinExistence type="predicted"/>
<gene>
    <name evidence="1" type="ORF">D4A92_00465</name>
</gene>
<evidence type="ECO:0000313" key="1">
    <source>
        <dbReference type="EMBL" id="QRF50026.1"/>
    </source>
</evidence>
<keyword evidence="2" id="KW-1185">Reference proteome</keyword>